<sequence>MEKESTQRLFALSHEGRLAVYRLLMRRYPDEVRAGEISEALAIKPSTMSVYLSALLDVGLVTQRREGTALLYRVDLAAVHGLLGFLINDCCRGRTDLCPVPPEINRLKSNVLFVCTGNSARSLIAEQLLRSIAGDRFSVFSAGTHPAGRPNPHALEVLRAAGHEVSDLRSKSVSEYQGANAPQMDFVLTVCDQAANEDCPVWAGVPVSAHWGQPDPVRAEGSGAEVRAVFQHTYDTMERRIRALAELPIDALDRAGLQAALDRIGAAEFEEIPT</sequence>
<dbReference type="CDD" id="cd16345">
    <property type="entry name" value="LMWP_ArsC"/>
    <property type="match status" value="1"/>
</dbReference>
<reference evidence="3 4" key="1">
    <citation type="submission" date="2022-10" db="EMBL/GenBank/DDBJ databases">
        <title>Sinirhodobacter sp. nov., isolated from ocean surface sediments.</title>
        <authorList>
            <person name="He W."/>
            <person name="Wang L."/>
            <person name="Zhang D.-F."/>
        </authorList>
    </citation>
    <scope>NUCLEOTIDE SEQUENCE [LARGE SCALE GENOMIC DNA]</scope>
    <source>
        <strain evidence="3 4">WL0115</strain>
    </source>
</reference>
<dbReference type="Gene3D" id="1.10.10.10">
    <property type="entry name" value="Winged helix-like DNA-binding domain superfamily/Winged helix DNA-binding domain"/>
    <property type="match status" value="1"/>
</dbReference>
<evidence type="ECO:0000256" key="1">
    <source>
        <dbReference type="ARBA" id="ARBA00022849"/>
    </source>
</evidence>
<dbReference type="InterPro" id="IPR036390">
    <property type="entry name" value="WH_DNA-bd_sf"/>
</dbReference>
<organism evidence="3 4">
    <name type="scientific">Sedimentimonas flavescens</name>
    <dbReference type="NCBI Taxonomy" id="2851012"/>
    <lineage>
        <taxon>Bacteria</taxon>
        <taxon>Pseudomonadati</taxon>
        <taxon>Pseudomonadota</taxon>
        <taxon>Alphaproteobacteria</taxon>
        <taxon>Rhodobacterales</taxon>
        <taxon>Rhodobacter group</taxon>
        <taxon>Sedimentimonas</taxon>
    </lineage>
</organism>
<dbReference type="InterPro" id="IPR036196">
    <property type="entry name" value="Ptyr_pPase_sf"/>
</dbReference>
<proteinExistence type="predicted"/>
<dbReference type="PROSITE" id="PS50987">
    <property type="entry name" value="HTH_ARSR_2"/>
    <property type="match status" value="1"/>
</dbReference>
<dbReference type="Pfam" id="PF12840">
    <property type="entry name" value="HTH_20"/>
    <property type="match status" value="1"/>
</dbReference>
<keyword evidence="4" id="KW-1185">Reference proteome</keyword>
<keyword evidence="1" id="KW-0059">Arsenical resistance</keyword>
<dbReference type="Gene3D" id="3.40.50.2300">
    <property type="match status" value="1"/>
</dbReference>
<gene>
    <name evidence="3" type="ORF">OE699_13315</name>
</gene>
<dbReference type="PANTHER" id="PTHR43428">
    <property type="entry name" value="ARSENATE REDUCTASE"/>
    <property type="match status" value="1"/>
</dbReference>
<dbReference type="Proteomes" id="UP001526166">
    <property type="component" value="Unassembled WGS sequence"/>
</dbReference>
<comment type="caution">
    <text evidence="3">The sequence shown here is derived from an EMBL/GenBank/DDBJ whole genome shotgun (WGS) entry which is preliminary data.</text>
</comment>
<evidence type="ECO:0000313" key="3">
    <source>
        <dbReference type="EMBL" id="MCV2879825.1"/>
    </source>
</evidence>
<dbReference type="SUPFAM" id="SSF46785">
    <property type="entry name" value="Winged helix' DNA-binding domain"/>
    <property type="match status" value="1"/>
</dbReference>
<dbReference type="EMBL" id="JAOWKW010000011">
    <property type="protein sequence ID" value="MCV2879825.1"/>
    <property type="molecule type" value="Genomic_DNA"/>
</dbReference>
<dbReference type="InterPro" id="IPR036388">
    <property type="entry name" value="WH-like_DNA-bd_sf"/>
</dbReference>
<dbReference type="SMART" id="SM00226">
    <property type="entry name" value="LMWPc"/>
    <property type="match status" value="1"/>
</dbReference>
<dbReference type="InterPro" id="IPR001845">
    <property type="entry name" value="HTH_ArsR_DNA-bd_dom"/>
</dbReference>
<evidence type="ECO:0000313" key="4">
    <source>
        <dbReference type="Proteomes" id="UP001526166"/>
    </source>
</evidence>
<dbReference type="SUPFAM" id="SSF52788">
    <property type="entry name" value="Phosphotyrosine protein phosphatases I"/>
    <property type="match status" value="1"/>
</dbReference>
<name>A0ABT3A2J7_9RHOB</name>
<dbReference type="PANTHER" id="PTHR43428:SF1">
    <property type="entry name" value="ARSENATE REDUCTASE"/>
    <property type="match status" value="1"/>
</dbReference>
<protein>
    <submittedName>
        <fullName evidence="3">Helix-turn-helix domain-containing protein</fullName>
    </submittedName>
</protein>
<dbReference type="PRINTS" id="PR00778">
    <property type="entry name" value="HTHARSR"/>
</dbReference>
<dbReference type="Pfam" id="PF01451">
    <property type="entry name" value="LMWPc"/>
    <property type="match status" value="1"/>
</dbReference>
<dbReference type="RefSeq" id="WP_263848303.1">
    <property type="nucleotide sequence ID" value="NZ_JAOWKW010000011.1"/>
</dbReference>
<dbReference type="CDD" id="cd00090">
    <property type="entry name" value="HTH_ARSR"/>
    <property type="match status" value="1"/>
</dbReference>
<feature type="domain" description="HTH arsR-type" evidence="2">
    <location>
        <begin position="1"/>
        <end position="94"/>
    </location>
</feature>
<evidence type="ECO:0000259" key="2">
    <source>
        <dbReference type="PROSITE" id="PS50987"/>
    </source>
</evidence>
<dbReference type="SMART" id="SM00418">
    <property type="entry name" value="HTH_ARSR"/>
    <property type="match status" value="1"/>
</dbReference>
<accession>A0ABT3A2J7</accession>
<dbReference type="InterPro" id="IPR023485">
    <property type="entry name" value="Ptyr_pPase"/>
</dbReference>
<dbReference type="InterPro" id="IPR011991">
    <property type="entry name" value="ArsR-like_HTH"/>
</dbReference>